<feature type="compositionally biased region" description="Acidic residues" evidence="6">
    <location>
        <begin position="36"/>
        <end position="49"/>
    </location>
</feature>
<evidence type="ECO:0000256" key="2">
    <source>
        <dbReference type="ARBA" id="ARBA00007077"/>
    </source>
</evidence>
<evidence type="ECO:0000256" key="1">
    <source>
        <dbReference type="ARBA" id="ARBA00004604"/>
    </source>
</evidence>
<reference evidence="8 9" key="1">
    <citation type="submission" date="2024-10" db="EMBL/GenBank/DDBJ databases">
        <authorList>
            <person name="Kim D."/>
        </authorList>
    </citation>
    <scope>NUCLEOTIDE SEQUENCE [LARGE SCALE GENOMIC DNA]</scope>
    <source>
        <strain evidence="8">Taebaek</strain>
    </source>
</reference>
<feature type="compositionally biased region" description="Polar residues" evidence="6">
    <location>
        <begin position="276"/>
        <end position="287"/>
    </location>
</feature>
<dbReference type="AlphaFoldDB" id="A0ABD2KIM5"/>
<protein>
    <recommendedName>
        <fullName evidence="7">RRM domain-containing protein</fullName>
    </recommendedName>
</protein>
<dbReference type="InterPro" id="IPR035979">
    <property type="entry name" value="RBD_domain_sf"/>
</dbReference>
<keyword evidence="9" id="KW-1185">Reference proteome</keyword>
<feature type="compositionally biased region" description="Basic and acidic residues" evidence="6">
    <location>
        <begin position="288"/>
        <end position="300"/>
    </location>
</feature>
<dbReference type="PANTHER" id="PTHR23236">
    <property type="entry name" value="EUKARYOTIC TRANSLATION INITIATION FACTOR 4B/4H"/>
    <property type="match status" value="1"/>
</dbReference>
<evidence type="ECO:0000256" key="6">
    <source>
        <dbReference type="SAM" id="MobiDB-lite"/>
    </source>
</evidence>
<evidence type="ECO:0000313" key="9">
    <source>
        <dbReference type="Proteomes" id="UP001620645"/>
    </source>
</evidence>
<feature type="domain" description="RRM" evidence="7">
    <location>
        <begin position="190"/>
        <end position="267"/>
    </location>
</feature>
<comment type="caution">
    <text evidence="8">The sequence shown here is derived from an EMBL/GenBank/DDBJ whole genome shotgun (WGS) entry which is preliminary data.</text>
</comment>
<accession>A0ABD2KIM5</accession>
<dbReference type="Pfam" id="PF00076">
    <property type="entry name" value="RRM_1"/>
    <property type="match status" value="1"/>
</dbReference>
<feature type="compositionally biased region" description="Polar residues" evidence="6">
    <location>
        <begin position="56"/>
        <end position="69"/>
    </location>
</feature>
<dbReference type="PANTHER" id="PTHR23236:SF25">
    <property type="entry name" value="RNA-BINDING PROTEIN 34"/>
    <property type="match status" value="1"/>
</dbReference>
<dbReference type="PROSITE" id="PS50102">
    <property type="entry name" value="RRM"/>
    <property type="match status" value="2"/>
</dbReference>
<keyword evidence="3 5" id="KW-0694">RNA-binding</keyword>
<proteinExistence type="inferred from homology"/>
<feature type="compositionally biased region" description="Basic residues" evidence="6">
    <location>
        <begin position="304"/>
        <end position="328"/>
    </location>
</feature>
<evidence type="ECO:0000256" key="5">
    <source>
        <dbReference type="PROSITE-ProRule" id="PRU00176"/>
    </source>
</evidence>
<dbReference type="Proteomes" id="UP001620645">
    <property type="component" value="Unassembled WGS sequence"/>
</dbReference>
<gene>
    <name evidence="8" type="ORF">niasHS_003703</name>
</gene>
<comment type="subcellular location">
    <subcellularLocation>
        <location evidence="1">Nucleus</location>
        <location evidence="1">Nucleolus</location>
    </subcellularLocation>
</comment>
<dbReference type="SMART" id="SM00360">
    <property type="entry name" value="RRM"/>
    <property type="match status" value="2"/>
</dbReference>
<evidence type="ECO:0000256" key="3">
    <source>
        <dbReference type="ARBA" id="ARBA00022884"/>
    </source>
</evidence>
<feature type="domain" description="RRM" evidence="7">
    <location>
        <begin position="88"/>
        <end position="183"/>
    </location>
</feature>
<dbReference type="GO" id="GO:0005730">
    <property type="term" value="C:nucleolus"/>
    <property type="evidence" value="ECO:0007669"/>
    <property type="project" value="UniProtKB-SubCell"/>
</dbReference>
<comment type="similarity">
    <text evidence="2">Belongs to the RRM RBM34 family.</text>
</comment>
<name>A0ABD2KIM5_HETSC</name>
<dbReference type="SUPFAM" id="SSF54928">
    <property type="entry name" value="RNA-binding domain, RBD"/>
    <property type="match status" value="2"/>
</dbReference>
<dbReference type="InterPro" id="IPR012677">
    <property type="entry name" value="Nucleotide-bd_a/b_plait_sf"/>
</dbReference>
<dbReference type="InterPro" id="IPR000504">
    <property type="entry name" value="RRM_dom"/>
</dbReference>
<evidence type="ECO:0000259" key="7">
    <source>
        <dbReference type="PROSITE" id="PS50102"/>
    </source>
</evidence>
<evidence type="ECO:0000256" key="4">
    <source>
        <dbReference type="ARBA" id="ARBA00023242"/>
    </source>
</evidence>
<feature type="region of interest" description="Disordered" evidence="6">
    <location>
        <begin position="276"/>
        <end position="343"/>
    </location>
</feature>
<organism evidence="8 9">
    <name type="scientific">Heterodera schachtii</name>
    <name type="common">Sugarbeet cyst nematode worm</name>
    <name type="synonym">Tylenchus schachtii</name>
    <dbReference type="NCBI Taxonomy" id="97005"/>
    <lineage>
        <taxon>Eukaryota</taxon>
        <taxon>Metazoa</taxon>
        <taxon>Ecdysozoa</taxon>
        <taxon>Nematoda</taxon>
        <taxon>Chromadorea</taxon>
        <taxon>Rhabditida</taxon>
        <taxon>Tylenchina</taxon>
        <taxon>Tylenchomorpha</taxon>
        <taxon>Tylenchoidea</taxon>
        <taxon>Heteroderidae</taxon>
        <taxon>Heteroderinae</taxon>
        <taxon>Heterodera</taxon>
    </lineage>
</organism>
<dbReference type="EMBL" id="JBICCN010000026">
    <property type="protein sequence ID" value="KAL3102294.1"/>
    <property type="molecule type" value="Genomic_DNA"/>
</dbReference>
<keyword evidence="4" id="KW-0539">Nucleus</keyword>
<evidence type="ECO:0000313" key="8">
    <source>
        <dbReference type="EMBL" id="KAL3102294.1"/>
    </source>
</evidence>
<sequence>MPGICGGIIRKFSISKNESKEDFCIENDNLEMMAELSEEDMDSSEEDENWKEINGEEQNTSAGQKGTQVSRRKRLKERLEQRKANEMRTVFVGNAPPTSTRRDITKIFRAFGKIEAVYQRTLLQMTEKLTKLMEGKDKTLKDRLKSTNFFVRFSSQEEAENAACKMNGTHLGGNTIRVTTSNRRKFEHSLSIFLGNLPYSATDDQIRAHFAHCGSIFAVRVLRNKNNGMGTGVAYIQFEQRESCIKALEMNGQQLDGRLLRVAKVAKKKKLLVKTNIRNSSSNNATKGQRETAKAPKGTERFVVLKRKKRPAEKGTERKRKRIGKKWNKRETKGGAKRKSLIS</sequence>
<dbReference type="Gene3D" id="3.30.70.330">
    <property type="match status" value="2"/>
</dbReference>
<dbReference type="GO" id="GO:0003723">
    <property type="term" value="F:RNA binding"/>
    <property type="evidence" value="ECO:0007669"/>
    <property type="project" value="UniProtKB-UniRule"/>
</dbReference>
<feature type="region of interest" description="Disordered" evidence="6">
    <location>
        <begin position="36"/>
        <end position="72"/>
    </location>
</feature>